<evidence type="ECO:0000256" key="4">
    <source>
        <dbReference type="HAMAP-Rule" id="MF_00171"/>
    </source>
</evidence>
<dbReference type="GO" id="GO:0160147">
    <property type="term" value="F:tRNA pseudouridine(38-40) synthase activity"/>
    <property type="evidence" value="ECO:0007669"/>
    <property type="project" value="UniProtKB-EC"/>
</dbReference>
<evidence type="ECO:0000256" key="2">
    <source>
        <dbReference type="ARBA" id="ARBA00022694"/>
    </source>
</evidence>
<dbReference type="Pfam" id="PF01416">
    <property type="entry name" value="PseudoU_synth_1"/>
    <property type="match status" value="2"/>
</dbReference>
<evidence type="ECO:0000256" key="5">
    <source>
        <dbReference type="PIRSR" id="PIRSR001430-1"/>
    </source>
</evidence>
<comment type="function">
    <text evidence="4">Formation of pseudouridine at positions 38, 39 and 40 in the anticodon stem and loop of transfer RNAs.</text>
</comment>
<dbReference type="EC" id="5.4.99.12" evidence="4"/>
<accession>A0A0R2RJD1</accession>
<evidence type="ECO:0000256" key="7">
    <source>
        <dbReference type="RuleBase" id="RU003792"/>
    </source>
</evidence>
<dbReference type="Gene3D" id="3.30.70.580">
    <property type="entry name" value="Pseudouridine synthase I, catalytic domain, N-terminal subdomain"/>
    <property type="match status" value="1"/>
</dbReference>
<organism evidence="9 10">
    <name type="scientific">Verrucomicrobia subdivision 6 bacterium BACL9 MAG-120507-bin52</name>
    <dbReference type="NCBI Taxonomy" id="1655590"/>
    <lineage>
        <taxon>Bacteria</taxon>
        <taxon>Pseudomonadati</taxon>
        <taxon>Verrucomicrobiota</taxon>
        <taxon>Verrucomicrobiia</taxon>
        <taxon>Verrucomicrobiales</taxon>
        <taxon>Verrucomicrobia subdivision 6</taxon>
    </lineage>
</organism>
<dbReference type="CDD" id="cd02570">
    <property type="entry name" value="PseudoU_synth_EcTruA"/>
    <property type="match status" value="1"/>
</dbReference>
<dbReference type="SUPFAM" id="SSF55120">
    <property type="entry name" value="Pseudouridine synthase"/>
    <property type="match status" value="1"/>
</dbReference>
<evidence type="ECO:0000313" key="9">
    <source>
        <dbReference type="EMBL" id="KRO62727.1"/>
    </source>
</evidence>
<comment type="similarity">
    <text evidence="1 4 7">Belongs to the tRNA pseudouridine synthase TruA family.</text>
</comment>
<dbReference type="FunFam" id="3.30.70.580:FF:000001">
    <property type="entry name" value="tRNA pseudouridine synthase A"/>
    <property type="match status" value="1"/>
</dbReference>
<evidence type="ECO:0000256" key="6">
    <source>
        <dbReference type="PIRSR" id="PIRSR001430-2"/>
    </source>
</evidence>
<comment type="catalytic activity">
    <reaction evidence="4 7">
        <text>uridine(38/39/40) in tRNA = pseudouridine(38/39/40) in tRNA</text>
        <dbReference type="Rhea" id="RHEA:22376"/>
        <dbReference type="Rhea" id="RHEA-COMP:10085"/>
        <dbReference type="Rhea" id="RHEA-COMP:10087"/>
        <dbReference type="ChEBI" id="CHEBI:65314"/>
        <dbReference type="ChEBI" id="CHEBI:65315"/>
        <dbReference type="EC" id="5.4.99.12"/>
    </reaction>
</comment>
<dbReference type="NCBIfam" id="TIGR00071">
    <property type="entry name" value="hisT_truA"/>
    <property type="match status" value="1"/>
</dbReference>
<dbReference type="GO" id="GO:0003723">
    <property type="term" value="F:RNA binding"/>
    <property type="evidence" value="ECO:0007669"/>
    <property type="project" value="InterPro"/>
</dbReference>
<dbReference type="GO" id="GO:0031119">
    <property type="term" value="P:tRNA pseudouridine synthesis"/>
    <property type="evidence" value="ECO:0007669"/>
    <property type="project" value="UniProtKB-UniRule"/>
</dbReference>
<evidence type="ECO:0000256" key="3">
    <source>
        <dbReference type="ARBA" id="ARBA00023235"/>
    </source>
</evidence>
<comment type="subunit">
    <text evidence="4">Homodimer.</text>
</comment>
<feature type="domain" description="Pseudouridine synthase I TruA alpha/beta" evidence="8">
    <location>
        <begin position="145"/>
        <end position="248"/>
    </location>
</feature>
<evidence type="ECO:0000259" key="8">
    <source>
        <dbReference type="Pfam" id="PF01416"/>
    </source>
</evidence>
<feature type="active site" description="Nucleophile" evidence="4 5">
    <location>
        <position position="54"/>
    </location>
</feature>
<keyword evidence="3 4" id="KW-0413">Isomerase</keyword>
<feature type="domain" description="Pseudouridine synthase I TruA alpha/beta" evidence="8">
    <location>
        <begin position="11"/>
        <end position="105"/>
    </location>
</feature>
<evidence type="ECO:0000313" key="10">
    <source>
        <dbReference type="Proteomes" id="UP000051269"/>
    </source>
</evidence>
<dbReference type="InterPro" id="IPR020095">
    <property type="entry name" value="PsdUridine_synth_TruA_C"/>
</dbReference>
<sequence>MKTVPHRLRLAYRGEDFFGWQRQDPDPTVQLALEKAFLKIFRQPIAVAGSGRTDRGVHALGQVASCEIPPLHSPATLAKALNFHLPAGVRVLSIHREKPGFHARFSAKGKSYLYRIANTDPLHPLEIGRAWHVPRPLDLPLLRQAAKILRGRHDFAAFTSNPGYQRKSTIRHIRSIRIVKKKNGILEITFAGDGFLYRMVRNLVGALVKVAQGRLTPTELKKILRSRSRSTAPGTAPAVGLYLLSVKY</sequence>
<dbReference type="Proteomes" id="UP000051269">
    <property type="component" value="Unassembled WGS sequence"/>
</dbReference>
<evidence type="ECO:0000256" key="1">
    <source>
        <dbReference type="ARBA" id="ARBA00009375"/>
    </source>
</evidence>
<dbReference type="PIRSF" id="PIRSF001430">
    <property type="entry name" value="tRNA_psdUrid_synth"/>
    <property type="match status" value="1"/>
</dbReference>
<dbReference type="PANTHER" id="PTHR11142:SF0">
    <property type="entry name" value="TRNA PSEUDOURIDINE SYNTHASE-LIKE 1"/>
    <property type="match status" value="1"/>
</dbReference>
<gene>
    <name evidence="4" type="primary">truA</name>
    <name evidence="9" type="ORF">ABR82_00100</name>
</gene>
<dbReference type="PANTHER" id="PTHR11142">
    <property type="entry name" value="PSEUDOURIDYLATE SYNTHASE"/>
    <property type="match status" value="1"/>
</dbReference>
<reference evidence="9 10" key="1">
    <citation type="submission" date="2015-10" db="EMBL/GenBank/DDBJ databases">
        <title>Metagenome-Assembled Genomes uncover a global brackish microbiome.</title>
        <authorList>
            <person name="Hugerth L.W."/>
            <person name="Larsson J."/>
            <person name="Alneberg J."/>
            <person name="Lindh M.V."/>
            <person name="Legrand C."/>
            <person name="Pinhassi J."/>
            <person name="Andersson A.F."/>
        </authorList>
    </citation>
    <scope>NUCLEOTIDE SEQUENCE [LARGE SCALE GENOMIC DNA]</scope>
    <source>
        <strain evidence="9">BACL18 MAG-120507-bin52</strain>
    </source>
</reference>
<comment type="caution">
    <text evidence="9">The sequence shown here is derived from an EMBL/GenBank/DDBJ whole genome shotgun (WGS) entry which is preliminary data.</text>
</comment>
<protein>
    <recommendedName>
        <fullName evidence="4">tRNA pseudouridine synthase A</fullName>
        <ecNumber evidence="4">5.4.99.12</ecNumber>
    </recommendedName>
    <alternativeName>
        <fullName evidence="4">tRNA pseudouridine(38-40) synthase</fullName>
    </alternativeName>
    <alternativeName>
        <fullName evidence="4">tRNA pseudouridylate synthase I</fullName>
    </alternativeName>
    <alternativeName>
        <fullName evidence="4">tRNA-uridine isomerase I</fullName>
    </alternativeName>
</protein>
<dbReference type="InterPro" id="IPR001406">
    <property type="entry name" value="PsdUridine_synth_TruA"/>
</dbReference>
<comment type="caution">
    <text evidence="4">Lacks conserved residue(s) required for the propagation of feature annotation.</text>
</comment>
<name>A0A0R2RJD1_9BACT</name>
<dbReference type="InterPro" id="IPR020094">
    <property type="entry name" value="TruA/RsuA/RluB/E/F_N"/>
</dbReference>
<dbReference type="HAMAP" id="MF_00171">
    <property type="entry name" value="TruA"/>
    <property type="match status" value="1"/>
</dbReference>
<keyword evidence="2 4" id="KW-0819">tRNA processing</keyword>
<proteinExistence type="inferred from homology"/>
<dbReference type="Gene3D" id="3.30.70.660">
    <property type="entry name" value="Pseudouridine synthase I, catalytic domain, C-terminal subdomain"/>
    <property type="match status" value="1"/>
</dbReference>
<dbReference type="InterPro" id="IPR020097">
    <property type="entry name" value="PsdUridine_synth_TruA_a/b_dom"/>
</dbReference>
<dbReference type="EMBL" id="LIBO01000040">
    <property type="protein sequence ID" value="KRO62727.1"/>
    <property type="molecule type" value="Genomic_DNA"/>
</dbReference>
<dbReference type="AlphaFoldDB" id="A0A0R2RJD1"/>
<feature type="binding site" evidence="4 6">
    <location>
        <position position="112"/>
    </location>
    <ligand>
        <name>substrate</name>
    </ligand>
</feature>
<dbReference type="InterPro" id="IPR020103">
    <property type="entry name" value="PsdUridine_synth_cat_dom_sf"/>
</dbReference>